<dbReference type="PANTHER" id="PTHR14240:SF4">
    <property type="entry name" value="PROTEIN FANTOM"/>
    <property type="match status" value="1"/>
</dbReference>
<sequence>MSVPADETVGDLPVRDVGLTLAGIGGLQESSTTQNVKARQAVSRISREELEDRFLRLHDESILLKQHANKQEEKIKRMATKLIRLVNDKKRSEQVGGGPKRLGQAVELEEMIEHLQERVRELEKQNESLRSKLISTKQQLQVQGHRPCSYSYVQSRINTGLKKVSEAADMPEHAKKGLL</sequence>
<keyword evidence="1" id="KW-0175">Coiled coil</keyword>
<keyword evidence="3" id="KW-1185">Reference proteome</keyword>
<dbReference type="AlphaFoldDB" id="A0A8B9M360"/>
<reference evidence="2" key="1">
    <citation type="submission" date="2025-08" db="UniProtKB">
        <authorList>
            <consortium name="Ensembl"/>
        </authorList>
    </citation>
    <scope>IDENTIFICATION</scope>
</reference>
<dbReference type="InterPro" id="IPR031139">
    <property type="entry name" value="RPGRIP1_fam"/>
</dbReference>
<feature type="coiled-coil region" evidence="1">
    <location>
        <begin position="68"/>
        <end position="139"/>
    </location>
</feature>
<dbReference type="PANTHER" id="PTHR14240">
    <property type="entry name" value="RETINITIS PIGMENTOSA GTPASE REGULATOR-INTERACTING PROTEIN"/>
    <property type="match status" value="1"/>
</dbReference>
<evidence type="ECO:0000256" key="1">
    <source>
        <dbReference type="SAM" id="Coils"/>
    </source>
</evidence>
<dbReference type="Proteomes" id="UP000694541">
    <property type="component" value="Unplaced"/>
</dbReference>
<dbReference type="GO" id="GO:1905515">
    <property type="term" value="P:non-motile cilium assembly"/>
    <property type="evidence" value="ECO:0007669"/>
    <property type="project" value="TreeGrafter"/>
</dbReference>
<evidence type="ECO:0000313" key="3">
    <source>
        <dbReference type="Proteomes" id="UP000694541"/>
    </source>
</evidence>
<organism evidence="2 3">
    <name type="scientific">Accipiter nisus</name>
    <name type="common">Eurasian sparrowhawk</name>
    <dbReference type="NCBI Taxonomy" id="211598"/>
    <lineage>
        <taxon>Eukaryota</taxon>
        <taxon>Metazoa</taxon>
        <taxon>Chordata</taxon>
        <taxon>Craniata</taxon>
        <taxon>Vertebrata</taxon>
        <taxon>Euteleostomi</taxon>
        <taxon>Archelosauria</taxon>
        <taxon>Archosauria</taxon>
        <taxon>Dinosauria</taxon>
        <taxon>Saurischia</taxon>
        <taxon>Theropoda</taxon>
        <taxon>Coelurosauria</taxon>
        <taxon>Aves</taxon>
        <taxon>Neognathae</taxon>
        <taxon>Neoaves</taxon>
        <taxon>Telluraves</taxon>
        <taxon>Accipitrimorphae</taxon>
        <taxon>Accipitriformes</taxon>
        <taxon>Accipitridae</taxon>
        <taxon>Accipitrinae</taxon>
        <taxon>Accipiter</taxon>
    </lineage>
</organism>
<name>A0A8B9M360_9AVES</name>
<reference evidence="2" key="2">
    <citation type="submission" date="2025-09" db="UniProtKB">
        <authorList>
            <consortium name="Ensembl"/>
        </authorList>
    </citation>
    <scope>IDENTIFICATION</scope>
</reference>
<accession>A0A8B9M360</accession>
<evidence type="ECO:0000313" key="2">
    <source>
        <dbReference type="Ensembl" id="ENSANIP00000001587.1"/>
    </source>
</evidence>
<dbReference type="GO" id="GO:0046548">
    <property type="term" value="P:retinal rod cell development"/>
    <property type="evidence" value="ECO:0007669"/>
    <property type="project" value="TreeGrafter"/>
</dbReference>
<evidence type="ECO:0008006" key="4">
    <source>
        <dbReference type="Google" id="ProtNLM"/>
    </source>
</evidence>
<dbReference type="GO" id="GO:0032391">
    <property type="term" value="C:photoreceptor connecting cilium"/>
    <property type="evidence" value="ECO:0007669"/>
    <property type="project" value="TreeGrafter"/>
</dbReference>
<protein>
    <recommendedName>
        <fullName evidence="4">Protein fantom</fullName>
    </recommendedName>
</protein>
<dbReference type="Ensembl" id="ENSANIT00000001630.1">
    <property type="protein sequence ID" value="ENSANIP00000001587.1"/>
    <property type="gene ID" value="ENSANIG00000001145.1"/>
</dbReference>
<dbReference type="GO" id="GO:0031870">
    <property type="term" value="F:thromboxane A2 receptor binding"/>
    <property type="evidence" value="ECO:0007669"/>
    <property type="project" value="TreeGrafter"/>
</dbReference>
<proteinExistence type="predicted"/>